<keyword evidence="3" id="KW-1185">Reference proteome</keyword>
<feature type="transmembrane region" description="Helical" evidence="1">
    <location>
        <begin position="88"/>
        <end position="111"/>
    </location>
</feature>
<keyword evidence="1" id="KW-0812">Transmembrane</keyword>
<proteinExistence type="predicted"/>
<evidence type="ECO:0000313" key="2">
    <source>
        <dbReference type="EMBL" id="MFD2908624.1"/>
    </source>
</evidence>
<evidence type="ECO:0000256" key="1">
    <source>
        <dbReference type="SAM" id="Phobius"/>
    </source>
</evidence>
<organism evidence="2 3">
    <name type="scientific">Flavobacterium ardleyense</name>
    <dbReference type="NCBI Taxonomy" id="2038737"/>
    <lineage>
        <taxon>Bacteria</taxon>
        <taxon>Pseudomonadati</taxon>
        <taxon>Bacteroidota</taxon>
        <taxon>Flavobacteriia</taxon>
        <taxon>Flavobacteriales</taxon>
        <taxon>Flavobacteriaceae</taxon>
        <taxon>Flavobacterium</taxon>
    </lineage>
</organism>
<dbReference type="EMBL" id="JBHUOL010000012">
    <property type="protein sequence ID" value="MFD2908624.1"/>
    <property type="molecule type" value="Genomic_DNA"/>
</dbReference>
<keyword evidence="1" id="KW-1133">Transmembrane helix</keyword>
<protein>
    <submittedName>
        <fullName evidence="2">Uncharacterized protein</fullName>
    </submittedName>
</protein>
<evidence type="ECO:0000313" key="3">
    <source>
        <dbReference type="Proteomes" id="UP001597549"/>
    </source>
</evidence>
<accession>A0ABW5Z703</accession>
<feature type="transmembrane region" description="Helical" evidence="1">
    <location>
        <begin position="155"/>
        <end position="173"/>
    </location>
</feature>
<feature type="transmembrane region" description="Helical" evidence="1">
    <location>
        <begin position="117"/>
        <end position="135"/>
    </location>
</feature>
<keyword evidence="1" id="KW-0472">Membrane</keyword>
<gene>
    <name evidence="2" type="ORF">ACFSX9_07725</name>
</gene>
<name>A0ABW5Z703_9FLAO</name>
<dbReference type="RefSeq" id="WP_379806330.1">
    <property type="nucleotide sequence ID" value="NZ_JBHUOL010000012.1"/>
</dbReference>
<sequence>MKLTTEQIERLYEFTRQHFVEWYDLQTEFVDHLANSIETQWAENPKIAFEDALKIEFKKFGVFGFMDVVDNRKIALNKKYNKIVWKHFKAFFTIPKGIATFSLMFVFYFTLMYLNDLAGLLINTLLILVLVSFWIATIFQRMKNNKQEKITGKKWLFHQIISGYSTFLALSYLPTQIMMRVDYESGLSVFKAVFFSVLIVSLYLLEYIIIFEIPSKAEQYLKETYPEYELI</sequence>
<feature type="transmembrane region" description="Helical" evidence="1">
    <location>
        <begin position="193"/>
        <end position="213"/>
    </location>
</feature>
<dbReference type="Proteomes" id="UP001597549">
    <property type="component" value="Unassembled WGS sequence"/>
</dbReference>
<comment type="caution">
    <text evidence="2">The sequence shown here is derived from an EMBL/GenBank/DDBJ whole genome shotgun (WGS) entry which is preliminary data.</text>
</comment>
<reference evidence="3" key="1">
    <citation type="journal article" date="2019" name="Int. J. Syst. Evol. Microbiol.">
        <title>The Global Catalogue of Microorganisms (GCM) 10K type strain sequencing project: providing services to taxonomists for standard genome sequencing and annotation.</title>
        <authorList>
            <consortium name="The Broad Institute Genomics Platform"/>
            <consortium name="The Broad Institute Genome Sequencing Center for Infectious Disease"/>
            <person name="Wu L."/>
            <person name="Ma J."/>
        </authorList>
    </citation>
    <scope>NUCLEOTIDE SEQUENCE [LARGE SCALE GENOMIC DNA]</scope>
    <source>
        <strain evidence="3">KCTC 52644</strain>
    </source>
</reference>